<dbReference type="Pfam" id="PF04085">
    <property type="entry name" value="MreC"/>
    <property type="match status" value="1"/>
</dbReference>
<protein>
    <recommendedName>
        <fullName evidence="2 5">Cell shape-determining protein MreC</fullName>
    </recommendedName>
    <alternativeName>
        <fullName evidence="4 5">Cell shape protein MreC</fullName>
    </alternativeName>
</protein>
<dbReference type="EMBL" id="JQBL01000003">
    <property type="protein sequence ID" value="KRN51055.1"/>
    <property type="molecule type" value="Genomic_DNA"/>
</dbReference>
<dbReference type="PANTHER" id="PTHR34138">
    <property type="entry name" value="CELL SHAPE-DETERMINING PROTEIN MREC"/>
    <property type="match status" value="1"/>
</dbReference>
<evidence type="ECO:0000256" key="5">
    <source>
        <dbReference type="PIRNR" id="PIRNR038471"/>
    </source>
</evidence>
<reference evidence="7 8" key="1">
    <citation type="journal article" date="2015" name="Genome Announc.">
        <title>Expanding the biotechnology potential of lactobacilli through comparative genomics of 213 strains and associated genera.</title>
        <authorList>
            <person name="Sun Z."/>
            <person name="Harris H.M."/>
            <person name="McCann A."/>
            <person name="Guo C."/>
            <person name="Argimon S."/>
            <person name="Zhang W."/>
            <person name="Yang X."/>
            <person name="Jeffery I.B."/>
            <person name="Cooney J.C."/>
            <person name="Kagawa T.F."/>
            <person name="Liu W."/>
            <person name="Song Y."/>
            <person name="Salvetti E."/>
            <person name="Wrobel A."/>
            <person name="Rasinkangas P."/>
            <person name="Parkhill J."/>
            <person name="Rea M.C."/>
            <person name="O'Sullivan O."/>
            <person name="Ritari J."/>
            <person name="Douillard F.P."/>
            <person name="Paul Ross R."/>
            <person name="Yang R."/>
            <person name="Briner A.E."/>
            <person name="Felis G.E."/>
            <person name="de Vos W.M."/>
            <person name="Barrangou R."/>
            <person name="Klaenhammer T.R."/>
            <person name="Caufield P.W."/>
            <person name="Cui Y."/>
            <person name="Zhang H."/>
            <person name="O'Toole P.W."/>
        </authorList>
    </citation>
    <scope>NUCLEOTIDE SEQUENCE [LARGE SCALE GENOMIC DNA]</scope>
    <source>
        <strain evidence="7 8">DSM 20405</strain>
    </source>
</reference>
<keyword evidence="8" id="KW-1185">Reference proteome</keyword>
<evidence type="ECO:0000259" key="6">
    <source>
        <dbReference type="Pfam" id="PF04085"/>
    </source>
</evidence>
<gene>
    <name evidence="7" type="ORF">IV49_GL001129</name>
</gene>
<keyword evidence="3 5" id="KW-0133">Cell shape</keyword>
<dbReference type="InterPro" id="IPR055342">
    <property type="entry name" value="MreC_beta-barrel_core"/>
</dbReference>
<sequence length="280" mass="30319">MFNDKNKKANKRMFIVTIVLVGASVISLLTSTNVVPGFGVVKDAVSNIEYYIFKAPIDGLGNLASEYAALKDVYNENKKLKKSLDNYARELAYNKQLEKELDDLKSITNIKNLPTEYTLSYTTVIKRDSEAWDSTVMINSGSQSGIKKGMAVMSANGMVGVITRVGAVSSEVRLLCTENTGFQLPVMIQSGKDTLYGLLNGYDTGTHCFKIQLLSTASKVETNAEVLTSGLGGSDKTPKGILVGNVKGFTNDNASTGKIIAVKPSADFDNLNYLAVVKRK</sequence>
<evidence type="ECO:0000256" key="3">
    <source>
        <dbReference type="ARBA" id="ARBA00022960"/>
    </source>
</evidence>
<evidence type="ECO:0000256" key="4">
    <source>
        <dbReference type="ARBA" id="ARBA00032089"/>
    </source>
</evidence>
<dbReference type="InterPro" id="IPR007221">
    <property type="entry name" value="MreC"/>
</dbReference>
<dbReference type="PANTHER" id="PTHR34138:SF1">
    <property type="entry name" value="CELL SHAPE-DETERMINING PROTEIN MREC"/>
    <property type="match status" value="1"/>
</dbReference>
<dbReference type="GO" id="GO:0005886">
    <property type="term" value="C:plasma membrane"/>
    <property type="evidence" value="ECO:0007669"/>
    <property type="project" value="TreeGrafter"/>
</dbReference>
<organism evidence="7 8">
    <name type="scientific">Kandleria vitulina DSM 20405</name>
    <dbReference type="NCBI Taxonomy" id="1410657"/>
    <lineage>
        <taxon>Bacteria</taxon>
        <taxon>Bacillati</taxon>
        <taxon>Bacillota</taxon>
        <taxon>Erysipelotrichia</taxon>
        <taxon>Erysipelotrichales</taxon>
        <taxon>Coprobacillaceae</taxon>
        <taxon>Kandleria</taxon>
    </lineage>
</organism>
<feature type="domain" description="Rod shape-determining protein MreC beta-barrel core" evidence="6">
    <location>
        <begin position="124"/>
        <end position="278"/>
    </location>
</feature>
<proteinExistence type="inferred from homology"/>
<accession>A0A0R2HDE6</accession>
<dbReference type="Gene3D" id="2.40.10.340">
    <property type="entry name" value="Rod shape-determining protein MreC, domain 1"/>
    <property type="match status" value="1"/>
</dbReference>
<dbReference type="RefSeq" id="WP_029070468.1">
    <property type="nucleotide sequence ID" value="NZ_JNKN01000004.1"/>
</dbReference>
<dbReference type="PATRIC" id="fig|1410657.5.peg.1170"/>
<dbReference type="GO" id="GO:0008360">
    <property type="term" value="P:regulation of cell shape"/>
    <property type="evidence" value="ECO:0007669"/>
    <property type="project" value="UniProtKB-KW"/>
</dbReference>
<comment type="function">
    <text evidence="5">Involved in formation and maintenance of cell shape.</text>
</comment>
<comment type="caution">
    <text evidence="7">The sequence shown here is derived from an EMBL/GenBank/DDBJ whole genome shotgun (WGS) entry which is preliminary data.</text>
</comment>
<evidence type="ECO:0000256" key="2">
    <source>
        <dbReference type="ARBA" id="ARBA00013855"/>
    </source>
</evidence>
<dbReference type="InterPro" id="IPR042177">
    <property type="entry name" value="Cell/Rod_1"/>
</dbReference>
<evidence type="ECO:0000256" key="1">
    <source>
        <dbReference type="ARBA" id="ARBA00009369"/>
    </source>
</evidence>
<evidence type="ECO:0000313" key="8">
    <source>
        <dbReference type="Proteomes" id="UP000051841"/>
    </source>
</evidence>
<dbReference type="NCBIfam" id="TIGR00219">
    <property type="entry name" value="mreC"/>
    <property type="match status" value="1"/>
</dbReference>
<dbReference type="InterPro" id="IPR042175">
    <property type="entry name" value="Cell/Rod_MreC_2"/>
</dbReference>
<dbReference type="Gene3D" id="2.40.10.350">
    <property type="entry name" value="Rod shape-determining protein MreC, domain 2"/>
    <property type="match status" value="1"/>
</dbReference>
<evidence type="ECO:0000313" key="7">
    <source>
        <dbReference type="EMBL" id="KRN51055.1"/>
    </source>
</evidence>
<dbReference type="AlphaFoldDB" id="A0A0R2HDE6"/>
<comment type="similarity">
    <text evidence="1 5">Belongs to the MreC family.</text>
</comment>
<name>A0A0R2HDE6_9FIRM</name>
<dbReference type="PIRSF" id="PIRSF038471">
    <property type="entry name" value="MreC"/>
    <property type="match status" value="1"/>
</dbReference>
<dbReference type="Proteomes" id="UP000051841">
    <property type="component" value="Unassembled WGS sequence"/>
</dbReference>